<dbReference type="AlphaFoldDB" id="A0A6S7KU33"/>
<dbReference type="PROSITE" id="PS50835">
    <property type="entry name" value="IG_LIKE"/>
    <property type="match status" value="2"/>
</dbReference>
<dbReference type="Gene3D" id="2.60.40.10">
    <property type="entry name" value="Immunoglobulins"/>
    <property type="match status" value="2"/>
</dbReference>
<feature type="non-terminal residue" evidence="1">
    <location>
        <position position="1"/>
    </location>
</feature>
<dbReference type="Proteomes" id="UP001152795">
    <property type="component" value="Unassembled WGS sequence"/>
</dbReference>
<dbReference type="InterPro" id="IPR007110">
    <property type="entry name" value="Ig-like_dom"/>
</dbReference>
<dbReference type="InterPro" id="IPR013783">
    <property type="entry name" value="Ig-like_fold"/>
</dbReference>
<comment type="caution">
    <text evidence="1">The sequence shown here is derived from an EMBL/GenBank/DDBJ whole genome shotgun (WGS) entry which is preliminary data.</text>
</comment>
<dbReference type="CDD" id="cd00096">
    <property type="entry name" value="Ig"/>
    <property type="match status" value="1"/>
</dbReference>
<evidence type="ECO:0000313" key="1">
    <source>
        <dbReference type="EMBL" id="CAB4030202.1"/>
    </source>
</evidence>
<proteinExistence type="predicted"/>
<dbReference type="SMART" id="SM00409">
    <property type="entry name" value="IG"/>
    <property type="match status" value="1"/>
</dbReference>
<dbReference type="PANTHER" id="PTHR46013">
    <property type="entry name" value="VASCULAR CELL ADHESION MOLECULE 1"/>
    <property type="match status" value="1"/>
</dbReference>
<organism evidence="1 2">
    <name type="scientific">Paramuricea clavata</name>
    <name type="common">Red gorgonian</name>
    <name type="synonym">Violescent sea-whip</name>
    <dbReference type="NCBI Taxonomy" id="317549"/>
    <lineage>
        <taxon>Eukaryota</taxon>
        <taxon>Metazoa</taxon>
        <taxon>Cnidaria</taxon>
        <taxon>Anthozoa</taxon>
        <taxon>Octocorallia</taxon>
        <taxon>Malacalcyonacea</taxon>
        <taxon>Plexauridae</taxon>
        <taxon>Paramuricea</taxon>
    </lineage>
</organism>
<dbReference type="Pfam" id="PF13927">
    <property type="entry name" value="Ig_3"/>
    <property type="match status" value="1"/>
</dbReference>
<evidence type="ECO:0000313" key="2">
    <source>
        <dbReference type="Proteomes" id="UP001152795"/>
    </source>
</evidence>
<accession>A0A6S7KU33</accession>
<dbReference type="SUPFAM" id="SSF48726">
    <property type="entry name" value="Immunoglobulin"/>
    <property type="match status" value="1"/>
</dbReference>
<keyword evidence="2" id="KW-1185">Reference proteome</keyword>
<dbReference type="EMBL" id="CACRXK020016710">
    <property type="protein sequence ID" value="CAB4030202.1"/>
    <property type="molecule type" value="Genomic_DNA"/>
</dbReference>
<dbReference type="OrthoDB" id="10015491at2759"/>
<dbReference type="InterPro" id="IPR036179">
    <property type="entry name" value="Ig-like_dom_sf"/>
</dbReference>
<reference evidence="1" key="1">
    <citation type="submission" date="2020-04" db="EMBL/GenBank/DDBJ databases">
        <authorList>
            <person name="Alioto T."/>
            <person name="Alioto T."/>
            <person name="Gomez Garrido J."/>
        </authorList>
    </citation>
    <scope>NUCLEOTIDE SEQUENCE</scope>
    <source>
        <strain evidence="1">A484AB</strain>
    </source>
</reference>
<dbReference type="InterPro" id="IPR003599">
    <property type="entry name" value="Ig_sub"/>
</dbReference>
<protein>
    <submittedName>
        <fullName evidence="1">V-set and immunoglobulin domain-containing 1</fullName>
    </submittedName>
</protein>
<gene>
    <name evidence="1" type="ORF">PACLA_8A035087</name>
</gene>
<dbReference type="PANTHER" id="PTHR46013:SF4">
    <property type="entry name" value="B-CELL RECEPTOR CD22-RELATED"/>
    <property type="match status" value="1"/>
</dbReference>
<sequence>MRKKLRGVPGVVAVAKKSPIKEGKAYMKGKIQKKPNEAYYDIGSTVNISCEAEKNTNLYEIIWYKFDSQGYPIKLKSALNGPGILTLTLNSLSAKDSGSYKCEVTRPEVNYYNSRFINISVKVKPEIQLAKTYLFTEKGMIINCSLKNADEVNPPQVKYTWFSCDSASCDEESAKLKIDSYSLRLNSQARAIMKYRCIAQNAAGSDSKIIEVIKI</sequence>
<name>A0A6S7KU33_PARCT</name>